<dbReference type="EMBL" id="CP022384">
    <property type="protein sequence ID" value="ATA80969.1"/>
    <property type="molecule type" value="Genomic_DNA"/>
</dbReference>
<dbReference type="InterPro" id="IPR043129">
    <property type="entry name" value="ATPase_NBD"/>
</dbReference>
<name>A0A250F763_9FLAO</name>
<accession>A0A250F763</accession>
<evidence type="ECO:0000313" key="1">
    <source>
        <dbReference type="EMBL" id="ATA80969.1"/>
    </source>
</evidence>
<dbReference type="RefSeq" id="WP_095912907.1">
    <property type="nucleotide sequence ID" value="NZ_CAUUPF010000001.1"/>
</dbReference>
<organism evidence="1 2">
    <name type="scientific">Capnocytophaga leadbetteri</name>
    <dbReference type="NCBI Taxonomy" id="327575"/>
    <lineage>
        <taxon>Bacteria</taxon>
        <taxon>Pseudomonadati</taxon>
        <taxon>Bacteroidota</taxon>
        <taxon>Flavobacteriia</taxon>
        <taxon>Flavobacteriales</taxon>
        <taxon>Flavobacteriaceae</taxon>
        <taxon>Capnocytophaga</taxon>
    </lineage>
</organism>
<evidence type="ECO:0000313" key="2">
    <source>
        <dbReference type="Proteomes" id="UP000217276"/>
    </source>
</evidence>
<proteinExistence type="predicted"/>
<protein>
    <submittedName>
        <fullName evidence="1">Virulence factor SrfB</fullName>
    </submittedName>
</protein>
<reference evidence="2" key="1">
    <citation type="submission" date="2017-06" db="EMBL/GenBank/DDBJ databases">
        <title>Capnocytophaga spp. assemblies.</title>
        <authorList>
            <person name="Gulvik C.A."/>
        </authorList>
    </citation>
    <scope>NUCLEOTIDE SEQUENCE [LARGE SCALE GENOMIC DNA]</scope>
    <source>
        <strain evidence="2">H6253</strain>
    </source>
</reference>
<dbReference type="Proteomes" id="UP000217276">
    <property type="component" value="Chromosome"/>
</dbReference>
<dbReference type="InterPro" id="IPR009216">
    <property type="entry name" value="Virulence_factor_SrfB"/>
</dbReference>
<dbReference type="SUPFAM" id="SSF53067">
    <property type="entry name" value="Actin-like ATPase domain"/>
    <property type="match status" value="1"/>
</dbReference>
<sequence length="1010" mass="117261">MKRISLIANSGIQYIKFSTAIDKEFGKKPEDKIYYHEPFNNHTDEFVLDPLYKYTTGGEVFYYRYQQLYEGGFLANGRIKDNTDLSVLSPLLDANEDGNLRRALKSFQRKWIPLPYFKDNAINKDILYPTDWVRIFIDCDEDFTTAKIIIAVDTLLAQNEADKTSPQLSLNIDENIFRLEPSVLNIANVLADPHFASPWINDYLNEVFYGKNDDLRAEKPYKQYIASYLLFIKWLNSLMQMPEIQLFTDRMKKKEVDLVIDVGNSATCALLFENKDDNSFDFESVKKLIIQDYTQPDKQYAEPFPMNVIFSESKFGNINDTSDNKKFTVPSLVRIGWEADHLINASVTDLSLGYELKTYNSSPKRYLWDDAPAEREWEFNPKDYRNIKKVYLNGITNQLKTDGELVRGNEMFMSKPLFSRKSLMKFVFLEILVHAYAQINSYEFREEHGQMMVPRTLKRITISCPTAMIQAEQVALRQAAEEACELLKNYATYYFDENYEDFWFQKPEIIPSTNDISKKLSQLDTRTDWSYDEATCCQLVFLYSLIVKKLKGNNYVIENYLFKGKNTLKVASVDIGAGTTDILINQYQLSENGRDADLLTPTPLFWDSFKFAGDDLLKDLIQKIIIEGEVNSTADEDCTGVIENYGRNKGIGNMSERLNNFFGEDANNISYKGRVIRQAFVQQVAIPIALEYLKNANRVDENPQYKTFEEIIGRKFQNTELLNYFEKHFDFSLLDLRWKISADKVNTIVASVFDSLIRQICVVFNQYQCDFVVLSGKPASLLSFEALFKKYLTLSARNLINLNNYWVGRWYPFADGNGFINDPKTVVSVGAIVALMAGKLFKIKDLKIDTTHITQQLISTADYIVCLKNNEKEMILSPKKNENELMVSSLPFHFGYSKFLAKNYPYADLYSIRINEAEVEAYVRRKYPTQTEDYILRQIEVEKNVIRQHLPLRMSLVRDYDESKETIRIESVEDAQGNEKPHKYFVMHYQTLKDEKGYWLDKCEFILNAK</sequence>
<dbReference type="AlphaFoldDB" id="A0A250F763"/>
<dbReference type="KEGG" id="clk:CGC53_00660"/>
<gene>
    <name evidence="1" type="ORF">CGC53_00660</name>
</gene>
<dbReference type="Pfam" id="PF07520">
    <property type="entry name" value="SrfB"/>
    <property type="match status" value="1"/>
</dbReference>
<keyword evidence="2" id="KW-1185">Reference proteome</keyword>